<dbReference type="PANTHER" id="PTHR38755">
    <property type="entry name" value="5,10-METHYLENETETRAHYDROFOLATE REDUCTASE"/>
    <property type="match status" value="1"/>
</dbReference>
<evidence type="ECO:0000313" key="2">
    <source>
        <dbReference type="EMBL" id="SMP17196.1"/>
    </source>
</evidence>
<sequence>MVTVKLKPIEEIVKYVNKEWNIGIVGCEIGSSRCKNGGLKEAKELAEALAVNGYAVSLIASPGGTCILERLKRNVLQNIESKCDVVISLACGAGTQVLAENLDIPVITGVDTLFIGAEVDSHTFKEYCIACGDCMISSTGGICPVARCPKSLLNGPCGGAIDGKCEVNPSMPCIWYTIEKKMEELETITSLKLPKPPADYSKSVYPRELKVED</sequence>
<dbReference type="PANTHER" id="PTHR38755:SF1">
    <property type="entry name" value="METHYLENE-TETRAHYDROFOLATE REDUCTASE C-TERMINAL DOMAIN-CONTAINING PROTEIN"/>
    <property type="match status" value="1"/>
</dbReference>
<dbReference type="Proteomes" id="UP001157911">
    <property type="component" value="Unassembled WGS sequence"/>
</dbReference>
<evidence type="ECO:0000259" key="1">
    <source>
        <dbReference type="Pfam" id="PF12225"/>
    </source>
</evidence>
<comment type="caution">
    <text evidence="2">The sequence shown here is derived from an EMBL/GenBank/DDBJ whole genome shotgun (WGS) entry which is preliminary data.</text>
</comment>
<gene>
    <name evidence="2" type="ORF">SAMN06265339_1517</name>
</gene>
<dbReference type="EMBL" id="FXUB01000005">
    <property type="protein sequence ID" value="SMP17196.1"/>
    <property type="molecule type" value="Genomic_DNA"/>
</dbReference>
<dbReference type="Pfam" id="PF12225">
    <property type="entry name" value="DUF5981"/>
    <property type="match status" value="1"/>
</dbReference>
<dbReference type="RefSeq" id="WP_283400964.1">
    <property type="nucleotide sequence ID" value="NZ_FXUB01000005.1"/>
</dbReference>
<protein>
    <submittedName>
        <fullName evidence="2">Methylene-tetrahydrofolate reductase C terminal</fullName>
    </submittedName>
</protein>
<proteinExistence type="predicted"/>
<dbReference type="InterPro" id="IPR022026">
    <property type="entry name" value="DUF5981"/>
</dbReference>
<feature type="domain" description="Methylene-tetrahydrofolate reductase C-terminal-like" evidence="1">
    <location>
        <begin position="108"/>
        <end position="200"/>
    </location>
</feature>
<name>A0ABY1NSJ0_9BACT</name>
<evidence type="ECO:0000313" key="3">
    <source>
        <dbReference type="Proteomes" id="UP001157911"/>
    </source>
</evidence>
<organism evidence="2 3">
    <name type="scientific">Desulfurobacterium pacificum</name>
    <dbReference type="NCBI Taxonomy" id="240166"/>
    <lineage>
        <taxon>Bacteria</taxon>
        <taxon>Pseudomonadati</taxon>
        <taxon>Aquificota</taxon>
        <taxon>Aquificia</taxon>
        <taxon>Desulfurobacteriales</taxon>
        <taxon>Desulfurobacteriaceae</taxon>
        <taxon>Desulfurobacterium</taxon>
    </lineage>
</organism>
<accession>A0ABY1NSJ0</accession>
<reference evidence="2 3" key="1">
    <citation type="submission" date="2017-05" db="EMBL/GenBank/DDBJ databases">
        <authorList>
            <person name="Varghese N."/>
            <person name="Submissions S."/>
        </authorList>
    </citation>
    <scope>NUCLEOTIDE SEQUENCE [LARGE SCALE GENOMIC DNA]</scope>
    <source>
        <strain evidence="2 3">DSM 15522</strain>
    </source>
</reference>
<keyword evidence="3" id="KW-1185">Reference proteome</keyword>